<keyword evidence="2" id="KW-0732">Signal</keyword>
<dbReference type="InterPro" id="IPR011042">
    <property type="entry name" value="6-blade_b-propeller_TolB-like"/>
</dbReference>
<evidence type="ECO:0000313" key="3">
    <source>
        <dbReference type="EMBL" id="MDT0641408.1"/>
    </source>
</evidence>
<evidence type="ECO:0000313" key="4">
    <source>
        <dbReference type="Proteomes" id="UP001262889"/>
    </source>
</evidence>
<dbReference type="Pfam" id="PF07676">
    <property type="entry name" value="PD40"/>
    <property type="match status" value="4"/>
</dbReference>
<sequence>MAHKFSRLVLLLAMGFFSFNGMHSQEIGIFDNHLDIGAVKNEGSVTYNEEEQVYTITGSGTNMWFGEDEFHFLWKAIQGDFILRARVEFVREGTDPHRKIGWIVRNNLALDSPHVNAAVHGDGLTSLQYRKSEGADTQEVVSQDEAPDVVQLERRGNLFIMSTAKFGEPFTSVEVEMDLRNEVFAGLYISAHNPDVVEKAVFKNVRISKPAPEDLVPYRDYLGSRLEVMDVETGERKVLLTSGHSIQAPNWTKDGKLIYNSNGWLYEYDLESGKVSMLNTGFASSNNNDHVLSFDESKIAISHHNPEDSGNSSIYYLPIEGSDNPVKVTKNGVGASYAHGWTPDAGEILFTGDRNGQYDIYKVDVETGEEQQLTNTETLDDGSEFSPDGKYIYFNSNRTGSMQVWRMKPDGSEETQITTDELNDWFPHISPDGEQMIFISFPKEVPSGDHPFYKRCLLRLMPVQGGEPKVIAYLYGGQGTINVPSWSPDGKHVAFVTNSD</sequence>
<evidence type="ECO:0000256" key="2">
    <source>
        <dbReference type="SAM" id="SignalP"/>
    </source>
</evidence>
<dbReference type="EMBL" id="JAVRHQ010000001">
    <property type="protein sequence ID" value="MDT0641408.1"/>
    <property type="molecule type" value="Genomic_DNA"/>
</dbReference>
<comment type="caution">
    <text evidence="3">The sequence shown here is derived from an EMBL/GenBank/DDBJ whole genome shotgun (WGS) entry which is preliminary data.</text>
</comment>
<keyword evidence="4" id="KW-1185">Reference proteome</keyword>
<organism evidence="3 4">
    <name type="scientific">Autumnicola tepida</name>
    <dbReference type="NCBI Taxonomy" id="3075595"/>
    <lineage>
        <taxon>Bacteria</taxon>
        <taxon>Pseudomonadati</taxon>
        <taxon>Bacteroidota</taxon>
        <taxon>Flavobacteriia</taxon>
        <taxon>Flavobacteriales</taxon>
        <taxon>Flavobacteriaceae</taxon>
        <taxon>Autumnicola</taxon>
    </lineage>
</organism>
<dbReference type="SUPFAM" id="SSF82171">
    <property type="entry name" value="DPP6 N-terminal domain-like"/>
    <property type="match status" value="1"/>
</dbReference>
<dbReference type="PANTHER" id="PTHR36842">
    <property type="entry name" value="PROTEIN TOLB HOMOLOG"/>
    <property type="match status" value="1"/>
</dbReference>
<reference evidence="3 4" key="1">
    <citation type="submission" date="2023-09" db="EMBL/GenBank/DDBJ databases">
        <authorList>
            <person name="Rey-Velasco X."/>
        </authorList>
    </citation>
    <scope>NUCLEOTIDE SEQUENCE [LARGE SCALE GENOMIC DNA]</scope>
    <source>
        <strain evidence="3 4">F363</strain>
    </source>
</reference>
<gene>
    <name evidence="3" type="ORF">RM553_01060</name>
</gene>
<comment type="similarity">
    <text evidence="1">Belongs to the TolB family.</text>
</comment>
<feature type="chain" id="PRO_5046589750" evidence="2">
    <location>
        <begin position="25"/>
        <end position="500"/>
    </location>
</feature>
<dbReference type="Gene3D" id="2.120.10.30">
    <property type="entry name" value="TolB, C-terminal domain"/>
    <property type="match status" value="1"/>
</dbReference>
<proteinExistence type="inferred from homology"/>
<accession>A0ABU3C501</accession>
<protein>
    <submittedName>
        <fullName evidence="3">DUF5050 domain-containing protein</fullName>
    </submittedName>
</protein>
<dbReference type="InterPro" id="IPR011659">
    <property type="entry name" value="WD40"/>
</dbReference>
<dbReference type="PANTHER" id="PTHR36842:SF1">
    <property type="entry name" value="PROTEIN TOLB"/>
    <property type="match status" value="1"/>
</dbReference>
<name>A0ABU3C501_9FLAO</name>
<evidence type="ECO:0000256" key="1">
    <source>
        <dbReference type="ARBA" id="ARBA00009820"/>
    </source>
</evidence>
<dbReference type="RefSeq" id="WP_311533049.1">
    <property type="nucleotide sequence ID" value="NZ_JAVRHQ010000001.1"/>
</dbReference>
<dbReference type="Proteomes" id="UP001262889">
    <property type="component" value="Unassembled WGS sequence"/>
</dbReference>
<feature type="signal peptide" evidence="2">
    <location>
        <begin position="1"/>
        <end position="24"/>
    </location>
</feature>